<name>A0A371CJF0_9APHY</name>
<organism evidence="2 3">
    <name type="scientific">Lentinus brumalis</name>
    <dbReference type="NCBI Taxonomy" id="2498619"/>
    <lineage>
        <taxon>Eukaryota</taxon>
        <taxon>Fungi</taxon>
        <taxon>Dikarya</taxon>
        <taxon>Basidiomycota</taxon>
        <taxon>Agaricomycotina</taxon>
        <taxon>Agaricomycetes</taxon>
        <taxon>Polyporales</taxon>
        <taxon>Polyporaceae</taxon>
        <taxon>Lentinus</taxon>
    </lineage>
</organism>
<proteinExistence type="predicted"/>
<gene>
    <name evidence="2" type="ORF">OH76DRAFT_1423734</name>
</gene>
<dbReference type="Proteomes" id="UP000256964">
    <property type="component" value="Unassembled WGS sequence"/>
</dbReference>
<dbReference type="EMBL" id="KZ857559">
    <property type="protein sequence ID" value="RDX40390.1"/>
    <property type="molecule type" value="Genomic_DNA"/>
</dbReference>
<evidence type="ECO:0000313" key="3">
    <source>
        <dbReference type="Proteomes" id="UP000256964"/>
    </source>
</evidence>
<sequence length="301" mass="33191">MSMPPEKTYQANLEQALRKAVDAGVHIGIVPAMMRPSVATVPYLKHMSKVRAKSCVQCSEKGRVCRATNLSTERCWDCREERKCSWETEMRQKFKKHTLHVERYAMATEEGLIALPKGAIWGGKTEQSEDMREHVPLKKEKGVADGEAAVGDGSEHVPLKKEKGVADGEAVVGDESETADGTVLQRVLSRLGAIEQKVDQLLAEKKRKASSLSEASPESSPEPPLSQPSARAKRARRRVASSPAEPVAGPSGTRHSEDETSCKTWHEEGRFLEGGTDADKLRRRVHIGTLRFAQEGGRRFV</sequence>
<feature type="compositionally biased region" description="Low complexity" evidence="1">
    <location>
        <begin position="210"/>
        <end position="219"/>
    </location>
</feature>
<accession>A0A371CJF0</accession>
<feature type="region of interest" description="Disordered" evidence="1">
    <location>
        <begin position="142"/>
        <end position="178"/>
    </location>
</feature>
<feature type="compositionally biased region" description="Basic and acidic residues" evidence="1">
    <location>
        <begin position="254"/>
        <end position="271"/>
    </location>
</feature>
<dbReference type="AlphaFoldDB" id="A0A371CJF0"/>
<evidence type="ECO:0000313" key="2">
    <source>
        <dbReference type="EMBL" id="RDX40390.1"/>
    </source>
</evidence>
<protein>
    <submittedName>
        <fullName evidence="2">Uncharacterized protein</fullName>
    </submittedName>
</protein>
<keyword evidence="3" id="KW-1185">Reference proteome</keyword>
<feature type="compositionally biased region" description="Basic and acidic residues" evidence="1">
    <location>
        <begin position="153"/>
        <end position="166"/>
    </location>
</feature>
<reference evidence="2 3" key="1">
    <citation type="journal article" date="2018" name="Biotechnol. Biofuels">
        <title>Integrative visual omics of the white-rot fungus Polyporus brumalis exposes the biotechnological potential of its oxidative enzymes for delignifying raw plant biomass.</title>
        <authorList>
            <person name="Miyauchi S."/>
            <person name="Rancon A."/>
            <person name="Drula E."/>
            <person name="Hage H."/>
            <person name="Chaduli D."/>
            <person name="Favel A."/>
            <person name="Grisel S."/>
            <person name="Henrissat B."/>
            <person name="Herpoel-Gimbert I."/>
            <person name="Ruiz-Duenas F.J."/>
            <person name="Chevret D."/>
            <person name="Hainaut M."/>
            <person name="Lin J."/>
            <person name="Wang M."/>
            <person name="Pangilinan J."/>
            <person name="Lipzen A."/>
            <person name="Lesage-Meessen L."/>
            <person name="Navarro D."/>
            <person name="Riley R."/>
            <person name="Grigoriev I.V."/>
            <person name="Zhou S."/>
            <person name="Raouche S."/>
            <person name="Rosso M.N."/>
        </authorList>
    </citation>
    <scope>NUCLEOTIDE SEQUENCE [LARGE SCALE GENOMIC DNA]</scope>
    <source>
        <strain evidence="2 3">BRFM 1820</strain>
    </source>
</reference>
<evidence type="ECO:0000256" key="1">
    <source>
        <dbReference type="SAM" id="MobiDB-lite"/>
    </source>
</evidence>
<feature type="region of interest" description="Disordered" evidence="1">
    <location>
        <begin position="208"/>
        <end position="280"/>
    </location>
</feature>